<sequence length="248" mass="25579">MTDNTTTTPRVALVTGGSGGIGRAVVERLARDGIAVGVHYAGNKARADDTVAAVTAAGGRAIAVGGDIADEHAMAEAFDAVEREFGGIDVVVNTAGIMLLSPIATLDLDDLDRMHRTNIRGTFVVSQQAARRVRAGGAIINFSTSVTRLQFPNYGAYAASKGAVEAMTLVLARELRGKDITVNAVAPGPTATPLFLEGKDQAAINNLSKAAPLERLGTPEDIAEAVAFLAGPARWINGQVLYANGGVA</sequence>
<protein>
    <submittedName>
        <fullName evidence="4">SDR family oxidoreductase</fullName>
    </submittedName>
</protein>
<dbReference type="CDD" id="cd05362">
    <property type="entry name" value="THN_reductase-like_SDR_c"/>
    <property type="match status" value="1"/>
</dbReference>
<evidence type="ECO:0000313" key="4">
    <source>
        <dbReference type="EMBL" id="UXY20963.1"/>
    </source>
</evidence>
<dbReference type="EMBL" id="CP106793">
    <property type="protein sequence ID" value="UXY20963.1"/>
    <property type="molecule type" value="Genomic_DNA"/>
</dbReference>
<accession>A0ABY6E4W4</accession>
<evidence type="ECO:0000256" key="2">
    <source>
        <dbReference type="ARBA" id="ARBA00023002"/>
    </source>
</evidence>
<dbReference type="PANTHER" id="PTHR48107:SF7">
    <property type="entry name" value="RE15974P"/>
    <property type="match status" value="1"/>
</dbReference>
<dbReference type="Proteomes" id="UP001061298">
    <property type="component" value="Chromosome"/>
</dbReference>
<dbReference type="PANTHER" id="PTHR48107">
    <property type="entry name" value="NADPH-DEPENDENT ALDEHYDE REDUCTASE-LIKE PROTEIN, CHLOROPLASTIC-RELATED"/>
    <property type="match status" value="1"/>
</dbReference>
<dbReference type="PRINTS" id="PR00080">
    <property type="entry name" value="SDRFAMILY"/>
</dbReference>
<proteinExistence type="inferred from homology"/>
<dbReference type="Pfam" id="PF13561">
    <property type="entry name" value="adh_short_C2"/>
    <property type="match status" value="1"/>
</dbReference>
<dbReference type="InterPro" id="IPR036291">
    <property type="entry name" value="NAD(P)-bd_dom_sf"/>
</dbReference>
<evidence type="ECO:0000259" key="3">
    <source>
        <dbReference type="SMART" id="SM00822"/>
    </source>
</evidence>
<feature type="domain" description="Ketoreductase" evidence="3">
    <location>
        <begin position="10"/>
        <end position="188"/>
    </location>
</feature>
<comment type="similarity">
    <text evidence="1">Belongs to the short-chain dehydrogenases/reductases (SDR) family.</text>
</comment>
<evidence type="ECO:0000313" key="5">
    <source>
        <dbReference type="Proteomes" id="UP001061298"/>
    </source>
</evidence>
<dbReference type="PRINTS" id="PR00081">
    <property type="entry name" value="GDHRDH"/>
</dbReference>
<gene>
    <name evidence="4" type="ORF">N8I84_21430</name>
</gene>
<dbReference type="SMART" id="SM00822">
    <property type="entry name" value="PKS_KR"/>
    <property type="match status" value="1"/>
</dbReference>
<dbReference type="InterPro" id="IPR002347">
    <property type="entry name" value="SDR_fam"/>
</dbReference>
<dbReference type="Gene3D" id="3.40.50.720">
    <property type="entry name" value="NAD(P)-binding Rossmann-like Domain"/>
    <property type="match status" value="1"/>
</dbReference>
<dbReference type="SUPFAM" id="SSF51735">
    <property type="entry name" value="NAD(P)-binding Rossmann-fold domains"/>
    <property type="match status" value="1"/>
</dbReference>
<reference evidence="4" key="1">
    <citation type="submission" date="2022-10" db="EMBL/GenBank/DDBJ databases">
        <authorList>
            <person name="Mo P."/>
        </authorList>
    </citation>
    <scope>NUCLEOTIDE SEQUENCE</scope>
    <source>
        <strain evidence="4">HUAS 13-4</strain>
    </source>
</reference>
<organism evidence="4 5">
    <name type="scientific">Streptomyces cynarae</name>
    <dbReference type="NCBI Taxonomy" id="2981134"/>
    <lineage>
        <taxon>Bacteria</taxon>
        <taxon>Bacillati</taxon>
        <taxon>Actinomycetota</taxon>
        <taxon>Actinomycetes</taxon>
        <taxon>Kitasatosporales</taxon>
        <taxon>Streptomycetaceae</taxon>
        <taxon>Streptomyces</taxon>
    </lineage>
</organism>
<keyword evidence="5" id="KW-1185">Reference proteome</keyword>
<dbReference type="RefSeq" id="WP_263230995.1">
    <property type="nucleotide sequence ID" value="NZ_CP106793.1"/>
</dbReference>
<keyword evidence="2" id="KW-0560">Oxidoreductase</keyword>
<name>A0ABY6E4W4_9ACTN</name>
<evidence type="ECO:0000256" key="1">
    <source>
        <dbReference type="ARBA" id="ARBA00006484"/>
    </source>
</evidence>
<dbReference type="InterPro" id="IPR057326">
    <property type="entry name" value="KR_dom"/>
</dbReference>